<dbReference type="AlphaFoldDB" id="A0A6J4M3I3"/>
<name>A0A6J4M3I3_9CYAN</name>
<proteinExistence type="predicted"/>
<protein>
    <submittedName>
        <fullName evidence="1">Uncharacterized protein</fullName>
    </submittedName>
</protein>
<reference evidence="1" key="1">
    <citation type="submission" date="2020-02" db="EMBL/GenBank/DDBJ databases">
        <authorList>
            <person name="Meier V. D."/>
        </authorList>
    </citation>
    <scope>NUCLEOTIDE SEQUENCE</scope>
    <source>
        <strain evidence="1">AVDCRST_MAG94</strain>
    </source>
</reference>
<accession>A0A6J4M3I3</accession>
<gene>
    <name evidence="1" type="ORF">AVDCRST_MAG94-2697</name>
</gene>
<organism evidence="1">
    <name type="scientific">uncultured Leptolyngbya sp</name>
    <dbReference type="NCBI Taxonomy" id="332963"/>
    <lineage>
        <taxon>Bacteria</taxon>
        <taxon>Bacillati</taxon>
        <taxon>Cyanobacteriota</taxon>
        <taxon>Cyanophyceae</taxon>
        <taxon>Leptolyngbyales</taxon>
        <taxon>Leptolyngbyaceae</taxon>
        <taxon>Leptolyngbya group</taxon>
        <taxon>Leptolyngbya</taxon>
        <taxon>environmental samples</taxon>
    </lineage>
</organism>
<dbReference type="EMBL" id="CADCTY010000944">
    <property type="protein sequence ID" value="CAA9349082.1"/>
    <property type="molecule type" value="Genomic_DNA"/>
</dbReference>
<sequence>MKPGYFEQAHQDERRRAEWKSLDEALIERTGSVAREGASLRITLGHLLIQAGSKLAGEQAQAEGRGQARNKQ</sequence>
<evidence type="ECO:0000313" key="1">
    <source>
        <dbReference type="EMBL" id="CAA9349082.1"/>
    </source>
</evidence>